<dbReference type="Pfam" id="PF05229">
    <property type="entry name" value="SCPU"/>
    <property type="match status" value="2"/>
</dbReference>
<feature type="domain" description="Spore coat protein U/FanG" evidence="2">
    <location>
        <begin position="199"/>
        <end position="333"/>
    </location>
</feature>
<feature type="chain" id="PRO_5047379988" evidence="1">
    <location>
        <begin position="27"/>
        <end position="336"/>
    </location>
</feature>
<gene>
    <name evidence="3" type="ORF">AB6713_15540</name>
</gene>
<sequence length="336" mass="34927">MIHSRSLAVLALALVGLYWAPPSAEAATTCTTSTTPLAFGTVTGAANADSNGSVTITCNTFGLSLAAGVRVRMCLYIGDGVNGPGHFNPRRMTNTFGDPLQFQIYRDAARSQTWGNGSFPAPLQVDLQYSVPLLGGSGSITANLFGRVFAQPGLAAGSYSNPFMDGHTWLEYRYAESIFGTPNWPGSCSSGGTGGGSTTFPFTASATVPNNCVISAATNLDFGTVPGLINANRDQTSAISFTCTGRTAWNVALNNGQNASGSTRRMRLGASGSYVNYELYRDPGRSQRWGTTAGADTVPGTGTGSVQTLTVYGRVPATQAVPAGNYGDVITVTVSY</sequence>
<evidence type="ECO:0000259" key="2">
    <source>
        <dbReference type="Pfam" id="PF05229"/>
    </source>
</evidence>
<evidence type="ECO:0000313" key="4">
    <source>
        <dbReference type="Proteomes" id="UP001566331"/>
    </source>
</evidence>
<reference evidence="3 4" key="1">
    <citation type="submission" date="2024-07" db="EMBL/GenBank/DDBJ databases">
        <title>Luteimonas salilacus sp. nov., isolated from the shore soil of Salt Lake in Tibet of China.</title>
        <authorList>
            <person name="Zhang X."/>
            <person name="Li A."/>
        </authorList>
    </citation>
    <scope>NUCLEOTIDE SEQUENCE [LARGE SCALE GENOMIC DNA]</scope>
    <source>
        <strain evidence="3 4">B3-2-R+30</strain>
    </source>
</reference>
<accession>A0ABV4HWF5</accession>
<dbReference type="Proteomes" id="UP001566331">
    <property type="component" value="Unassembled WGS sequence"/>
</dbReference>
<dbReference type="RefSeq" id="WP_370564803.1">
    <property type="nucleotide sequence ID" value="NZ_JBFWIB010000010.1"/>
</dbReference>
<feature type="domain" description="Spore coat protein U/FanG" evidence="2">
    <location>
        <begin position="24"/>
        <end position="160"/>
    </location>
</feature>
<dbReference type="SMART" id="SM00972">
    <property type="entry name" value="SCPU"/>
    <property type="match status" value="2"/>
</dbReference>
<comment type="caution">
    <text evidence="3">The sequence shown here is derived from an EMBL/GenBank/DDBJ whole genome shotgun (WGS) entry which is preliminary data.</text>
</comment>
<name>A0ABV4HWF5_9GAMM</name>
<keyword evidence="1" id="KW-0732">Signal</keyword>
<proteinExistence type="predicted"/>
<dbReference type="EMBL" id="JBFWIC010000025">
    <property type="protein sequence ID" value="MEZ0476012.1"/>
    <property type="molecule type" value="Genomic_DNA"/>
</dbReference>
<dbReference type="PANTHER" id="PTHR37089:SF4">
    <property type="entry name" value="EXPORTED PROTEIN"/>
    <property type="match status" value="1"/>
</dbReference>
<evidence type="ECO:0000256" key="1">
    <source>
        <dbReference type="SAM" id="SignalP"/>
    </source>
</evidence>
<dbReference type="InterPro" id="IPR053167">
    <property type="entry name" value="Spore_coat_component"/>
</dbReference>
<keyword evidence="4" id="KW-1185">Reference proteome</keyword>
<evidence type="ECO:0000313" key="3">
    <source>
        <dbReference type="EMBL" id="MEZ0476012.1"/>
    </source>
</evidence>
<organism evidence="3 4">
    <name type="scientific">Luteimonas salinilitoris</name>
    <dbReference type="NCBI Taxonomy" id="3237697"/>
    <lineage>
        <taxon>Bacteria</taxon>
        <taxon>Pseudomonadati</taxon>
        <taxon>Pseudomonadota</taxon>
        <taxon>Gammaproteobacteria</taxon>
        <taxon>Lysobacterales</taxon>
        <taxon>Lysobacteraceae</taxon>
        <taxon>Luteimonas</taxon>
    </lineage>
</organism>
<feature type="signal peptide" evidence="1">
    <location>
        <begin position="1"/>
        <end position="26"/>
    </location>
</feature>
<protein>
    <submittedName>
        <fullName evidence="3">Spore coat U domain-containing protein</fullName>
    </submittedName>
</protein>
<dbReference type="InterPro" id="IPR007893">
    <property type="entry name" value="Spore_coat_U/FanG"/>
</dbReference>
<dbReference type="PANTHER" id="PTHR37089">
    <property type="entry name" value="PROTEIN U-RELATED"/>
    <property type="match status" value="1"/>
</dbReference>